<accession>A0A5Q0H3H3</accession>
<organism evidence="1 2">
    <name type="scientific">Saccharothrix syringae</name>
    <name type="common">Nocardiopsis syringae</name>
    <dbReference type="NCBI Taxonomy" id="103733"/>
    <lineage>
        <taxon>Bacteria</taxon>
        <taxon>Bacillati</taxon>
        <taxon>Actinomycetota</taxon>
        <taxon>Actinomycetes</taxon>
        <taxon>Pseudonocardiales</taxon>
        <taxon>Pseudonocardiaceae</taxon>
        <taxon>Saccharothrix</taxon>
    </lineage>
</organism>
<gene>
    <name evidence="1" type="ORF">EKG83_27555</name>
</gene>
<protein>
    <submittedName>
        <fullName evidence="1">Uncharacterized protein</fullName>
    </submittedName>
</protein>
<dbReference type="Proteomes" id="UP000325787">
    <property type="component" value="Chromosome"/>
</dbReference>
<name>A0A5Q0H3H3_SACSY</name>
<evidence type="ECO:0000313" key="1">
    <source>
        <dbReference type="EMBL" id="QFZ20659.1"/>
    </source>
</evidence>
<keyword evidence="2" id="KW-1185">Reference proteome</keyword>
<reference evidence="2" key="1">
    <citation type="journal article" date="2021" name="Curr. Microbiol.">
        <title>Complete genome of nocamycin-producing strain Saccharothrix syringae NRRL B-16468 reveals the biosynthetic potential for secondary metabolites.</title>
        <authorList>
            <person name="Mo X."/>
            <person name="Yang S."/>
        </authorList>
    </citation>
    <scope>NUCLEOTIDE SEQUENCE [LARGE SCALE GENOMIC DNA]</scope>
    <source>
        <strain evidence="2">ATCC 51364 / DSM 43886 / JCM 6844 / KCTC 9398 / NBRC 14523 / NRRL B-16468 / INA 2240</strain>
    </source>
</reference>
<sequence>MASPPESTKVSLRQRLLARTRERWPQLATVKVRHHGAFAYVTGELPDGTILPLLRLRYHGSATTWGFAIYRASHDDYENSILPSGHPSGTPQEALDCACGLYLNDITAWRQPPTN</sequence>
<dbReference type="AlphaFoldDB" id="A0A5Q0H3H3"/>
<dbReference type="RefSeq" id="WP_033429017.1">
    <property type="nucleotide sequence ID" value="NZ_CP034550.1"/>
</dbReference>
<evidence type="ECO:0000313" key="2">
    <source>
        <dbReference type="Proteomes" id="UP000325787"/>
    </source>
</evidence>
<dbReference type="KEGG" id="ssyi:EKG83_27555"/>
<dbReference type="EMBL" id="CP034550">
    <property type="protein sequence ID" value="QFZ20659.1"/>
    <property type="molecule type" value="Genomic_DNA"/>
</dbReference>
<dbReference type="OrthoDB" id="5419957at2"/>
<proteinExistence type="predicted"/>